<dbReference type="EMBL" id="JAGPYM010000016">
    <property type="protein sequence ID" value="KAH6886256.1"/>
    <property type="molecule type" value="Genomic_DNA"/>
</dbReference>
<keyword evidence="6" id="KW-1185">Reference proteome</keyword>
<feature type="domain" description="FAD-binding PCMH-type" evidence="4">
    <location>
        <begin position="123"/>
        <end position="301"/>
    </location>
</feature>
<dbReference type="Pfam" id="PF08031">
    <property type="entry name" value="BBE"/>
    <property type="match status" value="1"/>
</dbReference>
<dbReference type="PROSITE" id="PS51387">
    <property type="entry name" value="FAD_PCMH"/>
    <property type="match status" value="1"/>
</dbReference>
<dbReference type="AlphaFoldDB" id="A0A9P9AQI5"/>
<dbReference type="InterPro" id="IPR016169">
    <property type="entry name" value="FAD-bd_PCMH_sub2"/>
</dbReference>
<name>A0A9P9AQI5_9HYPO</name>
<dbReference type="InterPro" id="IPR006094">
    <property type="entry name" value="Oxid_FAD_bind_N"/>
</dbReference>
<dbReference type="InterPro" id="IPR012951">
    <property type="entry name" value="BBE"/>
</dbReference>
<feature type="signal peptide" evidence="3">
    <location>
        <begin position="1"/>
        <end position="23"/>
    </location>
</feature>
<dbReference type="PANTHER" id="PTHR13878">
    <property type="entry name" value="GULONOLACTONE OXIDASE"/>
    <property type="match status" value="1"/>
</dbReference>
<organism evidence="5 6">
    <name type="scientific">Thelonectria olida</name>
    <dbReference type="NCBI Taxonomy" id="1576542"/>
    <lineage>
        <taxon>Eukaryota</taxon>
        <taxon>Fungi</taxon>
        <taxon>Dikarya</taxon>
        <taxon>Ascomycota</taxon>
        <taxon>Pezizomycotina</taxon>
        <taxon>Sordariomycetes</taxon>
        <taxon>Hypocreomycetidae</taxon>
        <taxon>Hypocreales</taxon>
        <taxon>Nectriaceae</taxon>
        <taxon>Thelonectria</taxon>
    </lineage>
</organism>
<dbReference type="Gene3D" id="3.30.465.10">
    <property type="match status" value="2"/>
</dbReference>
<dbReference type="GO" id="GO:0016491">
    <property type="term" value="F:oxidoreductase activity"/>
    <property type="evidence" value="ECO:0007669"/>
    <property type="project" value="UniProtKB-KW"/>
</dbReference>
<keyword evidence="3" id="KW-0732">Signal</keyword>
<dbReference type="Pfam" id="PF01565">
    <property type="entry name" value="FAD_binding_4"/>
    <property type="match status" value="1"/>
</dbReference>
<evidence type="ECO:0000313" key="6">
    <source>
        <dbReference type="Proteomes" id="UP000777438"/>
    </source>
</evidence>
<dbReference type="InterPro" id="IPR036318">
    <property type="entry name" value="FAD-bd_PCMH-like_sf"/>
</dbReference>
<dbReference type="SUPFAM" id="SSF56176">
    <property type="entry name" value="FAD-binding/transporter-associated domain-like"/>
    <property type="match status" value="1"/>
</dbReference>
<dbReference type="GO" id="GO:0071949">
    <property type="term" value="F:FAD binding"/>
    <property type="evidence" value="ECO:0007669"/>
    <property type="project" value="InterPro"/>
</dbReference>
<keyword evidence="2" id="KW-0560">Oxidoreductase</keyword>
<feature type="chain" id="PRO_5040375890" description="FAD-binding PCMH-type domain-containing protein" evidence="3">
    <location>
        <begin position="24"/>
        <end position="579"/>
    </location>
</feature>
<accession>A0A9P9AQI5</accession>
<dbReference type="InterPro" id="IPR016166">
    <property type="entry name" value="FAD-bd_PCMH"/>
</dbReference>
<evidence type="ECO:0000259" key="4">
    <source>
        <dbReference type="PROSITE" id="PS51387"/>
    </source>
</evidence>
<evidence type="ECO:0000313" key="5">
    <source>
        <dbReference type="EMBL" id="KAH6886256.1"/>
    </source>
</evidence>
<proteinExistence type="inferred from homology"/>
<dbReference type="OrthoDB" id="9983560at2759"/>
<evidence type="ECO:0000256" key="1">
    <source>
        <dbReference type="ARBA" id="ARBA00005466"/>
    </source>
</evidence>
<dbReference type="PANTHER" id="PTHR13878:SF91">
    <property type="entry name" value="FAD BINDING DOMAIN PROTEIN (AFU_ORTHOLOGUE AFUA_6G12070)-RELATED"/>
    <property type="match status" value="1"/>
</dbReference>
<sequence>MRLHAHVVVAAISVWSQSHTATAVPLDGSTPSTRCRYLPGDFHWPRRADWNKLNHTIGGRLIAGAPLAQVCHGAAYDAAACSDLQERWTEPLTYFPDPVNPMSPYWLNDTCSPFTPQDASCTLGNIASYAINVSSATDVIAGLKFARERNIRVTIKNTGHDYIGRSNGKGSLELWTHNLKNMTFFNYTSPAYSGPAVKVSAGVQFYEAYPTAAEKGFRVVGGFCPTVGMVGGYVQGAGHGPLGSTYGLAADNTLEFEVVTTDGRHLVASPTKNSDLYWALSGGGAGNYAVVLSLTTKAHPDGRVGGGSFAFDNTDDDKFWAAIEAWQKHLLVLDKIPGFSTVWGFTNASFNLAFATFPGANASVVADSLSLYLQKLKKLNVVPTAYETSDRPSFYEHYDHYTGYAPYGPYTTNDVIGGRLIQRSTVEKNATALVANLKRIVNSGLSVRVNGIAINVTHARAGNKAGSNAVIKAWRESLYWLNVDVTIAPNSSVTAVRGVQAQVNGFQDLLKPLTPGGGAYANEATFDNPDWKKDYYGENYDKLLKVKKTYDPKFVLWAHTSVGADEVAVASDGRLCLKN</sequence>
<protein>
    <recommendedName>
        <fullName evidence="4">FAD-binding PCMH-type domain-containing protein</fullName>
    </recommendedName>
</protein>
<evidence type="ECO:0000256" key="3">
    <source>
        <dbReference type="SAM" id="SignalP"/>
    </source>
</evidence>
<evidence type="ECO:0000256" key="2">
    <source>
        <dbReference type="ARBA" id="ARBA00023002"/>
    </source>
</evidence>
<dbReference type="Proteomes" id="UP000777438">
    <property type="component" value="Unassembled WGS sequence"/>
</dbReference>
<comment type="caution">
    <text evidence="5">The sequence shown here is derived from an EMBL/GenBank/DDBJ whole genome shotgun (WGS) entry which is preliminary data.</text>
</comment>
<dbReference type="InterPro" id="IPR050432">
    <property type="entry name" value="FAD-linked_Oxidoreductases_BP"/>
</dbReference>
<reference evidence="5 6" key="1">
    <citation type="journal article" date="2021" name="Nat. Commun.">
        <title>Genetic determinants of endophytism in the Arabidopsis root mycobiome.</title>
        <authorList>
            <person name="Mesny F."/>
            <person name="Miyauchi S."/>
            <person name="Thiergart T."/>
            <person name="Pickel B."/>
            <person name="Atanasova L."/>
            <person name="Karlsson M."/>
            <person name="Huettel B."/>
            <person name="Barry K.W."/>
            <person name="Haridas S."/>
            <person name="Chen C."/>
            <person name="Bauer D."/>
            <person name="Andreopoulos W."/>
            <person name="Pangilinan J."/>
            <person name="LaButti K."/>
            <person name="Riley R."/>
            <person name="Lipzen A."/>
            <person name="Clum A."/>
            <person name="Drula E."/>
            <person name="Henrissat B."/>
            <person name="Kohler A."/>
            <person name="Grigoriev I.V."/>
            <person name="Martin F.M."/>
            <person name="Hacquard S."/>
        </authorList>
    </citation>
    <scope>NUCLEOTIDE SEQUENCE [LARGE SCALE GENOMIC DNA]</scope>
    <source>
        <strain evidence="5 6">MPI-CAGE-CH-0241</strain>
    </source>
</reference>
<comment type="similarity">
    <text evidence="1">Belongs to the oxygen-dependent FAD-linked oxidoreductase family.</text>
</comment>
<gene>
    <name evidence="5" type="ORF">B0T10DRAFT_407809</name>
</gene>